<accession>A0A5E7WK63</accession>
<organism evidence="1 2">
    <name type="scientific">Pseudomonas fluorescens</name>
    <dbReference type="NCBI Taxonomy" id="294"/>
    <lineage>
        <taxon>Bacteria</taxon>
        <taxon>Pseudomonadati</taxon>
        <taxon>Pseudomonadota</taxon>
        <taxon>Gammaproteobacteria</taxon>
        <taxon>Pseudomonadales</taxon>
        <taxon>Pseudomonadaceae</taxon>
        <taxon>Pseudomonas</taxon>
    </lineage>
</organism>
<dbReference type="Proteomes" id="UP000325645">
    <property type="component" value="Unassembled WGS sequence"/>
</dbReference>
<sequence>MDLLYSWSIDARWLSDRTVSATARTGSDLEHVNAVLQPLGWAKISLFYADIAFIKRLAPMIFKTRFKL</sequence>
<reference evidence="1 2" key="1">
    <citation type="submission" date="2019-09" db="EMBL/GenBank/DDBJ databases">
        <authorList>
            <person name="Chandra G."/>
            <person name="Truman W A."/>
        </authorList>
    </citation>
    <scope>NUCLEOTIDE SEQUENCE [LARGE SCALE GENOMIC DNA]</scope>
    <source>
        <strain evidence="1">PS943</strain>
    </source>
</reference>
<name>A0A5E7WK63_PSEFL</name>
<evidence type="ECO:0000313" key="2">
    <source>
        <dbReference type="Proteomes" id="UP000325645"/>
    </source>
</evidence>
<dbReference type="EMBL" id="CABVJH010000008">
    <property type="protein sequence ID" value="VVQ35264.1"/>
    <property type="molecule type" value="Genomic_DNA"/>
</dbReference>
<evidence type="ECO:0000313" key="1">
    <source>
        <dbReference type="EMBL" id="VVQ35264.1"/>
    </source>
</evidence>
<dbReference type="AlphaFoldDB" id="A0A5E7WK63"/>
<protein>
    <submittedName>
        <fullName evidence="1">Uncharacterized protein</fullName>
    </submittedName>
</protein>
<gene>
    <name evidence="1" type="ORF">PS943_04197</name>
</gene>
<proteinExistence type="predicted"/>